<name>A0A1Y6J2G7_9VIBR</name>
<organism evidence="1 2">
    <name type="scientific">Vibrio mangrovi</name>
    <dbReference type="NCBI Taxonomy" id="474394"/>
    <lineage>
        <taxon>Bacteria</taxon>
        <taxon>Pseudomonadati</taxon>
        <taxon>Pseudomonadota</taxon>
        <taxon>Gammaproteobacteria</taxon>
        <taxon>Vibrionales</taxon>
        <taxon>Vibrionaceae</taxon>
        <taxon>Vibrio</taxon>
    </lineage>
</organism>
<dbReference type="AlphaFoldDB" id="A0A1Y6J2G7"/>
<evidence type="ECO:0000313" key="2">
    <source>
        <dbReference type="Proteomes" id="UP000196125"/>
    </source>
</evidence>
<accession>A0A1Y6J2G7</accession>
<dbReference type="EMBL" id="FXXI01000010">
    <property type="protein sequence ID" value="SMS02513.1"/>
    <property type="molecule type" value="Genomic_DNA"/>
</dbReference>
<gene>
    <name evidence="1" type="ORF">VIM7927_03846</name>
</gene>
<protein>
    <submittedName>
        <fullName evidence="1">Uncharacterized protein</fullName>
    </submittedName>
</protein>
<sequence>MNRINVKTETENRNINSKFVPKMKNFKVSVSYEGLTTSGKTQSLKSLKRQYAR</sequence>
<proteinExistence type="predicted"/>
<dbReference type="Proteomes" id="UP000196125">
    <property type="component" value="Unassembled WGS sequence"/>
</dbReference>
<evidence type="ECO:0000313" key="1">
    <source>
        <dbReference type="EMBL" id="SMS02513.1"/>
    </source>
</evidence>
<reference evidence="1 2" key="1">
    <citation type="submission" date="2017-05" db="EMBL/GenBank/DDBJ databases">
        <authorList>
            <person name="Song R."/>
            <person name="Chenine A.L."/>
            <person name="Ruprecht R.M."/>
        </authorList>
    </citation>
    <scope>NUCLEOTIDE SEQUENCE [LARGE SCALE GENOMIC DNA]</scope>
    <source>
        <strain evidence="1 2">CECT 7927</strain>
    </source>
</reference>